<proteinExistence type="predicted"/>
<dbReference type="STRING" id="1921803.NIES593_11540"/>
<evidence type="ECO:0000313" key="2">
    <source>
        <dbReference type="EMBL" id="OKH22755.1"/>
    </source>
</evidence>
<dbReference type="Proteomes" id="UP000186868">
    <property type="component" value="Unassembled WGS sequence"/>
</dbReference>
<dbReference type="Pfam" id="PF00685">
    <property type="entry name" value="Sulfotransfer_1"/>
    <property type="match status" value="1"/>
</dbReference>
<accession>A0A1U7HGS4</accession>
<dbReference type="RefSeq" id="WP_073599723.1">
    <property type="nucleotide sequence ID" value="NZ_MRCB01000012.1"/>
</dbReference>
<evidence type="ECO:0000313" key="3">
    <source>
        <dbReference type="Proteomes" id="UP000186868"/>
    </source>
</evidence>
<organism evidence="2 3">
    <name type="scientific">Hydrococcus rivularis NIES-593</name>
    <dbReference type="NCBI Taxonomy" id="1921803"/>
    <lineage>
        <taxon>Bacteria</taxon>
        <taxon>Bacillati</taxon>
        <taxon>Cyanobacteriota</taxon>
        <taxon>Cyanophyceae</taxon>
        <taxon>Pleurocapsales</taxon>
        <taxon>Hydrococcaceae</taxon>
        <taxon>Hydrococcus</taxon>
    </lineage>
</organism>
<protein>
    <recommendedName>
        <fullName evidence="1">Sulfotransferase domain-containing protein</fullName>
    </recommendedName>
</protein>
<dbReference type="InterPro" id="IPR000863">
    <property type="entry name" value="Sulfotransferase_dom"/>
</dbReference>
<sequence length="310" mass="35201">MDNNKIKVLYISGWGRSGSTILARILGQIDGFFHGGELRTIWVDGLKPNGLCGCGVLVRECPIWKAICDRAFGGIDKIDPPEITRLQRSSEPRTQEVLLAKFLPNARSKLKSRLENYHAILDKLYRAIYEVTGSRVIVDDSNHPGYAYALSMMPGIDLYIIHLIRDPRATAYSWSQRQKKGLGTYTIRDNSLGWNIRNLVTESLSRTVSGKYLRLFYEDFAAKPKLAIQQILNLLEEQPSQLPFASENEVRLGISHSVFGNPNRTDSGTITIKLDDEWKRKLDKSDRTTVTTLTFPLLLKYGYFRVMGDR</sequence>
<dbReference type="SUPFAM" id="SSF52540">
    <property type="entry name" value="P-loop containing nucleoside triphosphate hydrolases"/>
    <property type="match status" value="1"/>
</dbReference>
<dbReference type="InterPro" id="IPR027417">
    <property type="entry name" value="P-loop_NTPase"/>
</dbReference>
<reference evidence="2 3" key="1">
    <citation type="submission" date="2016-11" db="EMBL/GenBank/DDBJ databases">
        <title>Draft Genome Sequences of Nine Cyanobacterial Strains from Diverse Habitats.</title>
        <authorList>
            <person name="Zhu T."/>
            <person name="Hou S."/>
            <person name="Lu X."/>
            <person name="Hess W.R."/>
        </authorList>
    </citation>
    <scope>NUCLEOTIDE SEQUENCE [LARGE SCALE GENOMIC DNA]</scope>
    <source>
        <strain evidence="2 3">NIES-593</strain>
    </source>
</reference>
<dbReference type="AlphaFoldDB" id="A0A1U7HGS4"/>
<comment type="caution">
    <text evidence="2">The sequence shown here is derived from an EMBL/GenBank/DDBJ whole genome shotgun (WGS) entry which is preliminary data.</text>
</comment>
<keyword evidence="3" id="KW-1185">Reference proteome</keyword>
<gene>
    <name evidence="2" type="ORF">NIES593_11540</name>
</gene>
<dbReference type="Gene3D" id="3.40.50.300">
    <property type="entry name" value="P-loop containing nucleotide triphosphate hydrolases"/>
    <property type="match status" value="1"/>
</dbReference>
<dbReference type="EMBL" id="MRCB01000012">
    <property type="protein sequence ID" value="OKH22755.1"/>
    <property type="molecule type" value="Genomic_DNA"/>
</dbReference>
<dbReference type="OrthoDB" id="663914at2"/>
<evidence type="ECO:0000259" key="1">
    <source>
        <dbReference type="Pfam" id="PF00685"/>
    </source>
</evidence>
<feature type="domain" description="Sulfotransferase" evidence="1">
    <location>
        <begin position="127"/>
        <end position="261"/>
    </location>
</feature>
<name>A0A1U7HGS4_9CYAN</name>